<dbReference type="InterPro" id="IPR041561">
    <property type="entry name" value="PglD_N"/>
</dbReference>
<evidence type="ECO:0000256" key="1">
    <source>
        <dbReference type="ARBA" id="ARBA00007274"/>
    </source>
</evidence>
<gene>
    <name evidence="5" type="ORF">WNY58_00170</name>
</gene>
<evidence type="ECO:0000256" key="2">
    <source>
        <dbReference type="ARBA" id="ARBA00022679"/>
    </source>
</evidence>
<protein>
    <submittedName>
        <fullName evidence="5">Acetyltransferase</fullName>
    </submittedName>
</protein>
<dbReference type="Gene3D" id="3.40.50.20">
    <property type="match status" value="1"/>
</dbReference>
<organism evidence="5 6">
    <name type="scientific">Neptuniibacter pectenicola</name>
    <dbReference type="NCBI Taxonomy" id="1806669"/>
    <lineage>
        <taxon>Bacteria</taxon>
        <taxon>Pseudomonadati</taxon>
        <taxon>Pseudomonadota</taxon>
        <taxon>Gammaproteobacteria</taxon>
        <taxon>Oceanospirillales</taxon>
        <taxon>Oceanospirillaceae</taxon>
        <taxon>Neptuniibacter</taxon>
    </lineage>
</organism>
<dbReference type="NCBIfam" id="TIGR03570">
    <property type="entry name" value="NeuD_NnaD"/>
    <property type="match status" value="1"/>
</dbReference>
<dbReference type="InterPro" id="IPR018357">
    <property type="entry name" value="Hexapep_transf_CS"/>
</dbReference>
<dbReference type="EMBL" id="JBBMRA010000001">
    <property type="protein sequence ID" value="MEM5534792.1"/>
    <property type="molecule type" value="Genomic_DNA"/>
</dbReference>
<keyword evidence="2" id="KW-0808">Transferase</keyword>
<reference evidence="5 6" key="1">
    <citation type="submission" date="2024-03" db="EMBL/GenBank/DDBJ databases">
        <title>Community enrichment and isolation of bacterial strains for fucoidan degradation.</title>
        <authorList>
            <person name="Sichert A."/>
        </authorList>
    </citation>
    <scope>NUCLEOTIDE SEQUENCE [LARGE SCALE GENOMIC DNA]</scope>
    <source>
        <strain evidence="5 6">AS76</strain>
    </source>
</reference>
<accession>A0ABU9TNG6</accession>
<dbReference type="RefSeq" id="WP_342853350.1">
    <property type="nucleotide sequence ID" value="NZ_JBBMRA010000001.1"/>
</dbReference>
<keyword evidence="6" id="KW-1185">Reference proteome</keyword>
<sequence>MKLAIYGAGGHGRVVADAADLSGIWSEIIFFDDAYPDFDRSGRWPVIGRLADLMSSVSTYDGIVVAVGACDERLRLLKLIQAGGGNIVSVVHPSAVIASDCSLGDGVVVCALTVINTGSSIGNGVIINTSATIDHDTHLADGVHISPGAHLAGEVTVGLSSWVGIGAIIKQQVIIGDQVVVGAGAVVLKNIRSGLTVVGVPSTPIYSGLE</sequence>
<dbReference type="Pfam" id="PF17836">
    <property type="entry name" value="PglD_N"/>
    <property type="match status" value="1"/>
</dbReference>
<dbReference type="SUPFAM" id="SSF51161">
    <property type="entry name" value="Trimeric LpxA-like enzymes"/>
    <property type="match status" value="1"/>
</dbReference>
<keyword evidence="3" id="KW-0677">Repeat</keyword>
<feature type="domain" description="PglD N-terminal" evidence="4">
    <location>
        <begin position="2"/>
        <end position="77"/>
    </location>
</feature>
<dbReference type="Proteomes" id="UP001449225">
    <property type="component" value="Unassembled WGS sequence"/>
</dbReference>
<dbReference type="CDD" id="cd03360">
    <property type="entry name" value="LbH_AT_putative"/>
    <property type="match status" value="1"/>
</dbReference>
<name>A0ABU9TNG6_9GAMM</name>
<evidence type="ECO:0000313" key="5">
    <source>
        <dbReference type="EMBL" id="MEM5534792.1"/>
    </source>
</evidence>
<dbReference type="PROSITE" id="PS00101">
    <property type="entry name" value="HEXAPEP_TRANSFERASES"/>
    <property type="match status" value="1"/>
</dbReference>
<evidence type="ECO:0000256" key="3">
    <source>
        <dbReference type="ARBA" id="ARBA00022737"/>
    </source>
</evidence>
<dbReference type="InterPro" id="IPR050179">
    <property type="entry name" value="Trans_hexapeptide_repeat"/>
</dbReference>
<dbReference type="PANTHER" id="PTHR43300:SF7">
    <property type="entry name" value="UDP-N-ACETYLBACILLOSAMINE N-ACETYLTRANSFERASE"/>
    <property type="match status" value="1"/>
</dbReference>
<proteinExistence type="inferred from homology"/>
<evidence type="ECO:0000259" key="4">
    <source>
        <dbReference type="Pfam" id="PF17836"/>
    </source>
</evidence>
<dbReference type="PANTHER" id="PTHR43300">
    <property type="entry name" value="ACETYLTRANSFERASE"/>
    <property type="match status" value="1"/>
</dbReference>
<dbReference type="Gene3D" id="2.160.10.10">
    <property type="entry name" value="Hexapeptide repeat proteins"/>
    <property type="match status" value="1"/>
</dbReference>
<comment type="similarity">
    <text evidence="1">Belongs to the transferase hexapeptide repeat family.</text>
</comment>
<comment type="caution">
    <text evidence="5">The sequence shown here is derived from an EMBL/GenBank/DDBJ whole genome shotgun (WGS) entry which is preliminary data.</text>
</comment>
<dbReference type="InterPro" id="IPR020019">
    <property type="entry name" value="AcTrfase_PglD-like"/>
</dbReference>
<evidence type="ECO:0000313" key="6">
    <source>
        <dbReference type="Proteomes" id="UP001449225"/>
    </source>
</evidence>
<dbReference type="InterPro" id="IPR011004">
    <property type="entry name" value="Trimer_LpxA-like_sf"/>
</dbReference>